<reference evidence="9 10" key="1">
    <citation type="submission" date="2016-10" db="EMBL/GenBank/DDBJ databases">
        <authorList>
            <person name="de Groot N.N."/>
        </authorList>
    </citation>
    <scope>NUCLEOTIDE SEQUENCE [LARGE SCALE GENOMIC DNA]</scope>
    <source>
        <strain evidence="9 10">CPCC 100156</strain>
    </source>
</reference>
<evidence type="ECO:0000259" key="8">
    <source>
        <dbReference type="Pfam" id="PF03328"/>
    </source>
</evidence>
<evidence type="ECO:0000313" key="10">
    <source>
        <dbReference type="Proteomes" id="UP000198925"/>
    </source>
</evidence>
<dbReference type="PIRSF" id="PIRSF015582">
    <property type="entry name" value="Cit_lyase_B"/>
    <property type="match status" value="1"/>
</dbReference>
<comment type="similarity">
    <text evidence="2">Belongs to the HpcH/HpaI aldolase family.</text>
</comment>
<sequence>MTPQAMSVEARAGRPQRSELSVPATSTRFFAKAAASAADAIVLDLEDGVAASRKDEARAAAIAALNGVDWGPRIMSVRVNGIGTPWCHRDVIEVAEACPRLDRIVLPKASEAFDIRFLAALLDGVEAATGRPRIGIAALVETARGVGRVEEIAEAHSRVETVIFGLGDYMREMRTPDTVVGLPNPDYALAGAANDQWHYALARIANACRAAGVRPIDAVYADFRDAAGLRASAIRSRALGYEGKWAIHPDQIDPINAVFSPDEARIAWARKVLATLARAEEAGAGAAAEDGMMVDAVHALMARDILRQAGLDA</sequence>
<keyword evidence="9" id="KW-0456">Lyase</keyword>
<evidence type="ECO:0000256" key="4">
    <source>
        <dbReference type="ARBA" id="ARBA00022842"/>
    </source>
</evidence>
<dbReference type="Proteomes" id="UP000198925">
    <property type="component" value="Unassembled WGS sequence"/>
</dbReference>
<dbReference type="GO" id="GO:0016829">
    <property type="term" value="F:lyase activity"/>
    <property type="evidence" value="ECO:0007669"/>
    <property type="project" value="UniProtKB-KW"/>
</dbReference>
<comment type="cofactor">
    <cofactor evidence="1">
        <name>Mg(2+)</name>
        <dbReference type="ChEBI" id="CHEBI:18420"/>
    </cofactor>
</comment>
<evidence type="ECO:0000256" key="6">
    <source>
        <dbReference type="PIRSR" id="PIRSR015582-2"/>
    </source>
</evidence>
<evidence type="ECO:0000256" key="1">
    <source>
        <dbReference type="ARBA" id="ARBA00001946"/>
    </source>
</evidence>
<dbReference type="PANTHER" id="PTHR32308:SF10">
    <property type="entry name" value="CITRATE LYASE SUBUNIT BETA"/>
    <property type="match status" value="1"/>
</dbReference>
<keyword evidence="4 6" id="KW-0460">Magnesium</keyword>
<dbReference type="AlphaFoldDB" id="A0A1G6ZNR6"/>
<dbReference type="STRING" id="938405.SAMN02927895_03029"/>
<feature type="binding site" evidence="6">
    <location>
        <position position="168"/>
    </location>
    <ligand>
        <name>Mg(2+)</name>
        <dbReference type="ChEBI" id="CHEBI:18420"/>
    </ligand>
</feature>
<feature type="region of interest" description="Disordered" evidence="7">
    <location>
        <begin position="1"/>
        <end position="20"/>
    </location>
</feature>
<keyword evidence="3 6" id="KW-0479">Metal-binding</keyword>
<keyword evidence="10" id="KW-1185">Reference proteome</keyword>
<evidence type="ECO:0000256" key="3">
    <source>
        <dbReference type="ARBA" id="ARBA00022723"/>
    </source>
</evidence>
<dbReference type="GO" id="GO:0006107">
    <property type="term" value="P:oxaloacetate metabolic process"/>
    <property type="evidence" value="ECO:0007669"/>
    <property type="project" value="TreeGrafter"/>
</dbReference>
<dbReference type="InterPro" id="IPR015813">
    <property type="entry name" value="Pyrv/PenolPyrv_kinase-like_dom"/>
</dbReference>
<dbReference type="Gene3D" id="3.20.20.60">
    <property type="entry name" value="Phosphoenolpyruvate-binding domains"/>
    <property type="match status" value="1"/>
</dbReference>
<feature type="binding site" evidence="5">
    <location>
        <position position="141"/>
    </location>
    <ligand>
        <name>substrate</name>
    </ligand>
</feature>
<protein>
    <submittedName>
        <fullName evidence="9">Beta-methylmalyl-CoA/L-malyl-CoA lyase</fullName>
    </submittedName>
</protein>
<evidence type="ECO:0000313" key="9">
    <source>
        <dbReference type="EMBL" id="SDE04033.1"/>
    </source>
</evidence>
<evidence type="ECO:0000256" key="5">
    <source>
        <dbReference type="PIRSR" id="PIRSR015582-1"/>
    </source>
</evidence>
<dbReference type="RefSeq" id="WP_218127444.1">
    <property type="nucleotide sequence ID" value="NZ_FMXZ01000007.1"/>
</dbReference>
<dbReference type="EMBL" id="FMZX01000017">
    <property type="protein sequence ID" value="SDE04033.1"/>
    <property type="molecule type" value="Genomic_DNA"/>
</dbReference>
<dbReference type="InterPro" id="IPR040442">
    <property type="entry name" value="Pyrv_kinase-like_dom_sf"/>
</dbReference>
<evidence type="ECO:0000256" key="2">
    <source>
        <dbReference type="ARBA" id="ARBA00005568"/>
    </source>
</evidence>
<dbReference type="InterPro" id="IPR005000">
    <property type="entry name" value="Aldolase/citrate-lyase_domain"/>
</dbReference>
<evidence type="ECO:0000256" key="7">
    <source>
        <dbReference type="SAM" id="MobiDB-lite"/>
    </source>
</evidence>
<feature type="binding site" evidence="6">
    <location>
        <position position="141"/>
    </location>
    <ligand>
        <name>Mg(2+)</name>
        <dbReference type="ChEBI" id="CHEBI:18420"/>
    </ligand>
</feature>
<dbReference type="Pfam" id="PF03328">
    <property type="entry name" value="HpcH_HpaI"/>
    <property type="match status" value="1"/>
</dbReference>
<organism evidence="9 10">
    <name type="scientific">Belnapia rosea</name>
    <dbReference type="NCBI Taxonomy" id="938405"/>
    <lineage>
        <taxon>Bacteria</taxon>
        <taxon>Pseudomonadati</taxon>
        <taxon>Pseudomonadota</taxon>
        <taxon>Alphaproteobacteria</taxon>
        <taxon>Acetobacterales</taxon>
        <taxon>Roseomonadaceae</taxon>
        <taxon>Belnapia</taxon>
    </lineage>
</organism>
<feature type="domain" description="HpcH/HpaI aldolase/citrate lyase" evidence="8">
    <location>
        <begin position="18"/>
        <end position="249"/>
    </location>
</feature>
<dbReference type="InterPro" id="IPR011206">
    <property type="entry name" value="Citrate_lyase_beta/mcl1/mcl2"/>
</dbReference>
<name>A0A1G6ZNR6_9PROT</name>
<gene>
    <name evidence="9" type="ORF">SAMN04487779_101728</name>
</gene>
<accession>A0A1G6ZNR6</accession>
<proteinExistence type="inferred from homology"/>
<feature type="binding site" evidence="5">
    <location>
        <position position="78"/>
    </location>
    <ligand>
        <name>substrate</name>
    </ligand>
</feature>
<dbReference type="PANTHER" id="PTHR32308">
    <property type="entry name" value="LYASE BETA SUBUNIT, PUTATIVE (AFU_ORTHOLOGUE AFUA_4G13030)-RELATED"/>
    <property type="match status" value="1"/>
</dbReference>
<dbReference type="SUPFAM" id="SSF51621">
    <property type="entry name" value="Phosphoenolpyruvate/pyruvate domain"/>
    <property type="match status" value="1"/>
</dbReference>
<dbReference type="GO" id="GO:0000287">
    <property type="term" value="F:magnesium ion binding"/>
    <property type="evidence" value="ECO:0007669"/>
    <property type="project" value="TreeGrafter"/>
</dbReference>